<name>A0A951PW57_9NOST</name>
<gene>
    <name evidence="2" type="ORF">KME32_05265</name>
</gene>
<evidence type="ECO:0000313" key="2">
    <source>
        <dbReference type="EMBL" id="MBW4560558.1"/>
    </source>
</evidence>
<proteinExistence type="predicted"/>
<keyword evidence="1" id="KW-1133">Transmembrane helix</keyword>
<keyword evidence="1" id="KW-0812">Transmembrane</keyword>
<evidence type="ECO:0000313" key="3">
    <source>
        <dbReference type="Proteomes" id="UP000715781"/>
    </source>
</evidence>
<accession>A0A951PW57</accession>
<keyword evidence="1" id="KW-0472">Membrane</keyword>
<sequence>MIATLDIKKASVRRNLWFERLIAILVLINFSLVSFDLTYIPLRDFYLQVLPGLTQLYDPIKGIQPHPETQSYLTKVDALQNQVLQTGLQSPEAESLLSELRLLSKRMIEDNSFNVPEKSGAWEKIKHEMRLHTNEPFARDALEAFWSSAYLSQSSWSLEIGFFDTQIRSLIESNFYRDIGKFGSFVNRFWLIDLPFIFIFALEFIARSFYISRRNPNLSWLEAILRRWYDLFLLLPFWRWLRIMPLTIRLYQANLLNVEPVRAQFNHDLAMSFAEELTEMVGVQMINQMQDAIRRGDIANWLFHPETRRPYVQLNNTNEVKAIANRLVTISLYDVLPKIQPDIEALVHHSIQSTLNESPIYQQIQSFPGLSHLPSQIAENLTKYFYQTAYNNFVKSFEDPVVAKLTDNLITNFRDSLEEELQKKHNLQEIQTWLVDMLEEIKINYVKNISEGGMEKLVEETENLRYVIR</sequence>
<reference evidence="2" key="2">
    <citation type="journal article" date="2022" name="Microbiol. Resour. Announc.">
        <title>Metagenome Sequencing to Explore Phylogenomics of Terrestrial Cyanobacteria.</title>
        <authorList>
            <person name="Ward R.D."/>
            <person name="Stajich J.E."/>
            <person name="Johansen J.R."/>
            <person name="Huntemann M."/>
            <person name="Clum A."/>
            <person name="Foster B."/>
            <person name="Foster B."/>
            <person name="Roux S."/>
            <person name="Palaniappan K."/>
            <person name="Varghese N."/>
            <person name="Mukherjee S."/>
            <person name="Reddy T.B.K."/>
            <person name="Daum C."/>
            <person name="Copeland A."/>
            <person name="Chen I.A."/>
            <person name="Ivanova N.N."/>
            <person name="Kyrpides N.C."/>
            <person name="Shapiro N."/>
            <person name="Eloe-Fadrosh E.A."/>
            <person name="Pietrasiak N."/>
        </authorList>
    </citation>
    <scope>NUCLEOTIDE SEQUENCE</scope>
    <source>
        <strain evidence="2">JT2-VF2</strain>
    </source>
</reference>
<protein>
    <submittedName>
        <fullName evidence="2">Uncharacterized protein</fullName>
    </submittedName>
</protein>
<dbReference type="Proteomes" id="UP000715781">
    <property type="component" value="Unassembled WGS sequence"/>
</dbReference>
<reference evidence="2" key="1">
    <citation type="submission" date="2021-05" db="EMBL/GenBank/DDBJ databases">
        <authorList>
            <person name="Pietrasiak N."/>
            <person name="Ward R."/>
            <person name="Stajich J.E."/>
            <person name="Kurbessoian T."/>
        </authorList>
    </citation>
    <scope>NUCLEOTIDE SEQUENCE</scope>
    <source>
        <strain evidence="2">JT2-VF2</strain>
    </source>
</reference>
<evidence type="ECO:0000256" key="1">
    <source>
        <dbReference type="SAM" id="Phobius"/>
    </source>
</evidence>
<dbReference type="AlphaFoldDB" id="A0A951PW57"/>
<organism evidence="2 3">
    <name type="scientific">Mojavia pulchra JT2-VF2</name>
    <dbReference type="NCBI Taxonomy" id="287848"/>
    <lineage>
        <taxon>Bacteria</taxon>
        <taxon>Bacillati</taxon>
        <taxon>Cyanobacteriota</taxon>
        <taxon>Cyanophyceae</taxon>
        <taxon>Nostocales</taxon>
        <taxon>Nostocaceae</taxon>
    </lineage>
</organism>
<feature type="transmembrane region" description="Helical" evidence="1">
    <location>
        <begin position="189"/>
        <end position="210"/>
    </location>
</feature>
<comment type="caution">
    <text evidence="2">The sequence shown here is derived from an EMBL/GenBank/DDBJ whole genome shotgun (WGS) entry which is preliminary data.</text>
</comment>
<feature type="transmembrane region" description="Helical" evidence="1">
    <location>
        <begin position="21"/>
        <end position="42"/>
    </location>
</feature>
<dbReference type="EMBL" id="JAHHHN010000002">
    <property type="protein sequence ID" value="MBW4560558.1"/>
    <property type="molecule type" value="Genomic_DNA"/>
</dbReference>